<gene>
    <name evidence="2" type="ORF">JXQ802_LOCUS3136</name>
    <name evidence="1" type="ORF">PYM288_LOCUS2751</name>
</gene>
<evidence type="ECO:0000313" key="2">
    <source>
        <dbReference type="EMBL" id="CAF0779403.1"/>
    </source>
</evidence>
<dbReference type="Proteomes" id="UP000663870">
    <property type="component" value="Unassembled WGS sequence"/>
</dbReference>
<protein>
    <submittedName>
        <fullName evidence="2">Uncharacterized protein</fullName>
    </submittedName>
</protein>
<dbReference type="EMBL" id="CAJNOL010000042">
    <property type="protein sequence ID" value="CAF0779403.1"/>
    <property type="molecule type" value="Genomic_DNA"/>
</dbReference>
<proteinExistence type="predicted"/>
<sequence>MAESMSDEDSDFNLFDSSEETITSSQIVIDETNNITIDQNIVNMTAEDVNIFPSLSPINEDEISIQPGNSQPSQIVNSPFVTNDFVFNGQPLELDRHCDEPAVIIQYAPSPIHLNTVGFEIELSSIIHNVTDYNHIPYNMIMNHERETVAEPVQHENYEIQIINTESIPIETAESPAHVVPIDNEIHVFPIEHIDITGPTQGHNVIEVSQIQSTVIVSPVTIDSTQGDNAAEEVHQIQIMSNTNVLNSNGQINQPENDPPITLIPPVTTPSLEVADPNSTVASVVDNTNETINFCAQIQTPMLLPRTNKRSNSSDAIDQLKKTCIPRRVKRHRRSMS</sequence>
<evidence type="ECO:0000313" key="3">
    <source>
        <dbReference type="Proteomes" id="UP000663870"/>
    </source>
</evidence>
<accession>A0A813RAL7</accession>
<evidence type="ECO:0000313" key="1">
    <source>
        <dbReference type="EMBL" id="CAF0764090.1"/>
    </source>
</evidence>
<organism evidence="2 3">
    <name type="scientific">Rotaria sordida</name>
    <dbReference type="NCBI Taxonomy" id="392033"/>
    <lineage>
        <taxon>Eukaryota</taxon>
        <taxon>Metazoa</taxon>
        <taxon>Spiralia</taxon>
        <taxon>Gnathifera</taxon>
        <taxon>Rotifera</taxon>
        <taxon>Eurotatoria</taxon>
        <taxon>Bdelloidea</taxon>
        <taxon>Philodinida</taxon>
        <taxon>Philodinidae</taxon>
        <taxon>Rotaria</taxon>
    </lineage>
</organism>
<keyword evidence="3" id="KW-1185">Reference proteome</keyword>
<dbReference type="Proteomes" id="UP000663854">
    <property type="component" value="Unassembled WGS sequence"/>
</dbReference>
<comment type="caution">
    <text evidence="2">The sequence shown here is derived from an EMBL/GenBank/DDBJ whole genome shotgun (WGS) entry which is preliminary data.</text>
</comment>
<name>A0A813RAL7_9BILA</name>
<reference evidence="2" key="1">
    <citation type="submission" date="2021-02" db="EMBL/GenBank/DDBJ databases">
        <authorList>
            <person name="Nowell W R."/>
        </authorList>
    </citation>
    <scope>NUCLEOTIDE SEQUENCE</scope>
</reference>
<dbReference type="EMBL" id="CAJNOH010000019">
    <property type="protein sequence ID" value="CAF0764090.1"/>
    <property type="molecule type" value="Genomic_DNA"/>
</dbReference>
<dbReference type="AlphaFoldDB" id="A0A813RAL7"/>